<dbReference type="FunFam" id="3.40.50.720:FF:000084">
    <property type="entry name" value="Short-chain dehydrogenase reductase"/>
    <property type="match status" value="1"/>
</dbReference>
<dbReference type="GO" id="GO:0016616">
    <property type="term" value="F:oxidoreductase activity, acting on the CH-OH group of donors, NAD or NADP as acceptor"/>
    <property type="evidence" value="ECO:0007669"/>
    <property type="project" value="TreeGrafter"/>
</dbReference>
<proteinExistence type="inferred from homology"/>
<dbReference type="PATRIC" id="fig|1219045.3.peg.1720"/>
<evidence type="ECO:0000256" key="1">
    <source>
        <dbReference type="ARBA" id="ARBA00006484"/>
    </source>
</evidence>
<comment type="catalytic activity">
    <reaction evidence="2">
        <text>2,5-dichlorocyclohexa-2,5-dien-1,4-diol + NAD(+) = 2,5-dichlorohydroquinone + NADH + H(+)</text>
        <dbReference type="Rhea" id="RHEA:15741"/>
        <dbReference type="ChEBI" id="CHEBI:15378"/>
        <dbReference type="ChEBI" id="CHEBI:27545"/>
        <dbReference type="ChEBI" id="CHEBI:28975"/>
        <dbReference type="ChEBI" id="CHEBI:57540"/>
        <dbReference type="ChEBI" id="CHEBI:57945"/>
    </reaction>
</comment>
<dbReference type="InterPro" id="IPR036291">
    <property type="entry name" value="NAD(P)-bd_dom_sf"/>
</dbReference>
<dbReference type="PRINTS" id="PR00081">
    <property type="entry name" value="GDHRDH"/>
</dbReference>
<organism evidence="3 4">
    <name type="scientific">Sphingobium herbicidovorans (strain ATCC 700291 / DSM 11019 / CCUG 56400 / KCTC 2939 / LMG 18315 / NBRC 16415 / MH)</name>
    <name type="common">Sphingomonas herbicidovorans</name>
    <dbReference type="NCBI Taxonomy" id="1219045"/>
    <lineage>
        <taxon>Bacteria</taxon>
        <taxon>Pseudomonadati</taxon>
        <taxon>Pseudomonadota</taxon>
        <taxon>Alphaproteobacteria</taxon>
        <taxon>Sphingomonadales</taxon>
        <taxon>Sphingomonadaceae</taxon>
        <taxon>Sphingobium</taxon>
    </lineage>
</organism>
<dbReference type="RefSeq" id="WP_037464622.1">
    <property type="nucleotide sequence ID" value="NZ_BCZD01000005.1"/>
</dbReference>
<protein>
    <submittedName>
        <fullName evidence="3">Short-chain dehydrogenase/reductase SDR</fullName>
    </submittedName>
</protein>
<evidence type="ECO:0000313" key="4">
    <source>
        <dbReference type="Proteomes" id="UP000024284"/>
    </source>
</evidence>
<dbReference type="Proteomes" id="UP000024284">
    <property type="component" value="Unassembled WGS sequence"/>
</dbReference>
<dbReference type="GO" id="GO:0030497">
    <property type="term" value="P:fatty acid elongation"/>
    <property type="evidence" value="ECO:0007669"/>
    <property type="project" value="TreeGrafter"/>
</dbReference>
<accession>A0A086PAR2</accession>
<dbReference type="PRINTS" id="PR00080">
    <property type="entry name" value="SDRFAMILY"/>
</dbReference>
<name>A0A086PAR2_SPHHM</name>
<comment type="similarity">
    <text evidence="1">Belongs to the short-chain dehydrogenases/reductases (SDR) family.</text>
</comment>
<dbReference type="STRING" id="76947.GCA_002080435_01303"/>
<dbReference type="PANTHER" id="PTHR42760:SF40">
    <property type="entry name" value="3-OXOACYL-[ACYL-CARRIER-PROTEIN] REDUCTASE, CHLOROPLASTIC"/>
    <property type="match status" value="1"/>
</dbReference>
<keyword evidence="4" id="KW-1185">Reference proteome</keyword>
<dbReference type="OrthoDB" id="9803333at2"/>
<reference evidence="3" key="1">
    <citation type="submission" date="2014-08" db="EMBL/GenBank/DDBJ databases">
        <title>Draft genome sequences of Sphingobium herbicidovorans.</title>
        <authorList>
            <person name="Gan H.M."/>
            <person name="Gan H.Y."/>
            <person name="Savka M.A."/>
        </authorList>
    </citation>
    <scope>NUCLEOTIDE SEQUENCE [LARGE SCALE GENOMIC DNA]</scope>
    <source>
        <strain evidence="3">NBRC 16415</strain>
    </source>
</reference>
<dbReference type="AlphaFoldDB" id="A0A086PAR2"/>
<dbReference type="EMBL" id="JFZA02000012">
    <property type="protein sequence ID" value="KFG90480.1"/>
    <property type="molecule type" value="Genomic_DNA"/>
</dbReference>
<dbReference type="eggNOG" id="COG1028">
    <property type="taxonomic scope" value="Bacteria"/>
</dbReference>
<dbReference type="Gene3D" id="3.40.50.720">
    <property type="entry name" value="NAD(P)-binding Rossmann-like Domain"/>
    <property type="match status" value="1"/>
</dbReference>
<dbReference type="Pfam" id="PF13561">
    <property type="entry name" value="adh_short_C2"/>
    <property type="match status" value="1"/>
</dbReference>
<dbReference type="SUPFAM" id="SSF51735">
    <property type="entry name" value="NAD(P)-binding Rossmann-fold domains"/>
    <property type="match status" value="1"/>
</dbReference>
<sequence length="250" mass="25299">MFSLEGKTALVTGAGFGMGAGVARTFARQGAHVIVNDLESARAEEVVAALVEQGLAATAAPFDVTNEQAVQDGIATACGAAGPIDILVNNAGNAGGKRFVQKTFAEMSPDDWAPFLAVNLTGVMHCTRAVLQGMCDRGNGRIITISSEAARIALPIGVSVYGAAKAGAAQLMRYVAVEAAQHGVTANNISLGNMNTIGEEFASEVVKGIPTGRLGTPEDVAAAAVFLASDEAAWITGATLAVNGGSPAIQ</sequence>
<evidence type="ECO:0000313" key="3">
    <source>
        <dbReference type="EMBL" id="KFG90480.1"/>
    </source>
</evidence>
<evidence type="ECO:0000256" key="2">
    <source>
        <dbReference type="ARBA" id="ARBA00051383"/>
    </source>
</evidence>
<dbReference type="InterPro" id="IPR002347">
    <property type="entry name" value="SDR_fam"/>
</dbReference>
<gene>
    <name evidence="3" type="ORF">BV98_001684</name>
</gene>
<comment type="caution">
    <text evidence="3">The sequence shown here is derived from an EMBL/GenBank/DDBJ whole genome shotgun (WGS) entry which is preliminary data.</text>
</comment>
<dbReference type="PANTHER" id="PTHR42760">
    <property type="entry name" value="SHORT-CHAIN DEHYDROGENASES/REDUCTASES FAMILY MEMBER"/>
    <property type="match status" value="1"/>
</dbReference>